<dbReference type="GO" id="GO:0003677">
    <property type="term" value="F:DNA binding"/>
    <property type="evidence" value="ECO:0007669"/>
    <property type="project" value="UniProtKB-KW"/>
</dbReference>
<dbReference type="AlphaFoldDB" id="A0A9D2ACW1"/>
<accession>A0A9D2ACW1</accession>
<dbReference type="Proteomes" id="UP000824193">
    <property type="component" value="Unassembled WGS sequence"/>
</dbReference>
<dbReference type="InterPro" id="IPR036390">
    <property type="entry name" value="WH_DNA-bd_sf"/>
</dbReference>
<protein>
    <submittedName>
        <fullName evidence="2">Rrf2 family transcriptional regulator</fullName>
    </submittedName>
</protein>
<organism evidence="2 3">
    <name type="scientific">Candidatus Allofournierella pullicola</name>
    <dbReference type="NCBI Taxonomy" id="2838596"/>
    <lineage>
        <taxon>Bacteria</taxon>
        <taxon>Bacillati</taxon>
        <taxon>Bacillota</taxon>
        <taxon>Clostridia</taxon>
        <taxon>Eubacteriales</taxon>
        <taxon>Oscillospiraceae</taxon>
        <taxon>Allofournierella</taxon>
    </lineage>
</organism>
<evidence type="ECO:0000256" key="1">
    <source>
        <dbReference type="ARBA" id="ARBA00023125"/>
    </source>
</evidence>
<dbReference type="Gene3D" id="1.10.10.10">
    <property type="entry name" value="Winged helix-like DNA-binding domain superfamily/Winged helix DNA-binding domain"/>
    <property type="match status" value="1"/>
</dbReference>
<dbReference type="EMBL" id="DXFW01000008">
    <property type="protein sequence ID" value="HIX05004.1"/>
    <property type="molecule type" value="Genomic_DNA"/>
</dbReference>
<dbReference type="Pfam" id="PF02082">
    <property type="entry name" value="Rrf2"/>
    <property type="match status" value="1"/>
</dbReference>
<gene>
    <name evidence="2" type="ORF">H9865_02675</name>
</gene>
<dbReference type="GO" id="GO:0005829">
    <property type="term" value="C:cytosol"/>
    <property type="evidence" value="ECO:0007669"/>
    <property type="project" value="TreeGrafter"/>
</dbReference>
<proteinExistence type="predicted"/>
<name>A0A9D2ACW1_9FIRM</name>
<dbReference type="PANTHER" id="PTHR33221:SF5">
    <property type="entry name" value="HTH-TYPE TRANSCRIPTIONAL REGULATOR ISCR"/>
    <property type="match status" value="1"/>
</dbReference>
<reference evidence="2" key="1">
    <citation type="journal article" date="2021" name="PeerJ">
        <title>Extensive microbial diversity within the chicken gut microbiome revealed by metagenomics and culture.</title>
        <authorList>
            <person name="Gilroy R."/>
            <person name="Ravi A."/>
            <person name="Getino M."/>
            <person name="Pursley I."/>
            <person name="Horton D.L."/>
            <person name="Alikhan N.F."/>
            <person name="Baker D."/>
            <person name="Gharbi K."/>
            <person name="Hall N."/>
            <person name="Watson M."/>
            <person name="Adriaenssens E.M."/>
            <person name="Foster-Nyarko E."/>
            <person name="Jarju S."/>
            <person name="Secka A."/>
            <person name="Antonio M."/>
            <person name="Oren A."/>
            <person name="Chaudhuri R.R."/>
            <person name="La Ragione R."/>
            <person name="Hildebrand F."/>
            <person name="Pallen M.J."/>
        </authorList>
    </citation>
    <scope>NUCLEOTIDE SEQUENCE</scope>
    <source>
        <strain evidence="2">2239</strain>
    </source>
</reference>
<dbReference type="PANTHER" id="PTHR33221">
    <property type="entry name" value="WINGED HELIX-TURN-HELIX TRANSCRIPTIONAL REGULATOR, RRF2 FAMILY"/>
    <property type="match status" value="1"/>
</dbReference>
<evidence type="ECO:0000313" key="2">
    <source>
        <dbReference type="EMBL" id="HIX05004.1"/>
    </source>
</evidence>
<dbReference type="GO" id="GO:0003700">
    <property type="term" value="F:DNA-binding transcription factor activity"/>
    <property type="evidence" value="ECO:0007669"/>
    <property type="project" value="TreeGrafter"/>
</dbReference>
<keyword evidence="1" id="KW-0238">DNA-binding</keyword>
<evidence type="ECO:0000313" key="3">
    <source>
        <dbReference type="Proteomes" id="UP000824193"/>
    </source>
</evidence>
<dbReference type="NCBIfam" id="TIGR00738">
    <property type="entry name" value="rrf2_super"/>
    <property type="match status" value="1"/>
</dbReference>
<dbReference type="InterPro" id="IPR000944">
    <property type="entry name" value="Tscrpt_reg_Rrf2"/>
</dbReference>
<dbReference type="PROSITE" id="PS51197">
    <property type="entry name" value="HTH_RRF2_2"/>
    <property type="match status" value="1"/>
</dbReference>
<reference evidence="2" key="2">
    <citation type="submission" date="2021-04" db="EMBL/GenBank/DDBJ databases">
        <authorList>
            <person name="Gilroy R."/>
        </authorList>
    </citation>
    <scope>NUCLEOTIDE SEQUENCE</scope>
    <source>
        <strain evidence="2">2239</strain>
    </source>
</reference>
<dbReference type="InterPro" id="IPR036388">
    <property type="entry name" value="WH-like_DNA-bd_sf"/>
</dbReference>
<dbReference type="SUPFAM" id="SSF46785">
    <property type="entry name" value="Winged helix' DNA-binding domain"/>
    <property type="match status" value="1"/>
</dbReference>
<comment type="caution">
    <text evidence="2">The sequence shown here is derived from an EMBL/GenBank/DDBJ whole genome shotgun (WGS) entry which is preliminary data.</text>
</comment>
<sequence>MVVSSKGRYALRVMVELAAAPAGEYQPLARISERQGISEKYLEAIFSPLAKAGFVEGQRGKNGGYRLTKAPQDYTVGSILRLTEKTLAPVACMAPDAPACGRAGQCSTRAMWHGLDRLINDYFDGITLADLAEGRLPPAAKG</sequence>